<accession>A0A817TMS5</accession>
<feature type="transmembrane region" description="Helical" evidence="11">
    <location>
        <begin position="236"/>
        <end position="257"/>
    </location>
</feature>
<evidence type="ECO:0000256" key="11">
    <source>
        <dbReference type="RuleBase" id="RU362115"/>
    </source>
</evidence>
<evidence type="ECO:0000256" key="6">
    <source>
        <dbReference type="ARBA" id="ARBA00022692"/>
    </source>
</evidence>
<feature type="transmembrane region" description="Helical" evidence="11">
    <location>
        <begin position="144"/>
        <end position="166"/>
    </location>
</feature>
<dbReference type="PANTHER" id="PTHR22936:SF69">
    <property type="entry name" value="RHOMBOID-LIKE PROTEIN"/>
    <property type="match status" value="1"/>
</dbReference>
<dbReference type="InterPro" id="IPR035952">
    <property type="entry name" value="Rhomboid-like_sf"/>
</dbReference>
<dbReference type="EC" id="3.4.21.105" evidence="4"/>
<evidence type="ECO:0000256" key="4">
    <source>
        <dbReference type="ARBA" id="ARBA00013039"/>
    </source>
</evidence>
<feature type="transmembrane region" description="Helical" evidence="11">
    <location>
        <begin position="302"/>
        <end position="323"/>
    </location>
</feature>
<name>A0A817TMS5_9BILA</name>
<evidence type="ECO:0000256" key="9">
    <source>
        <dbReference type="ARBA" id="ARBA00022989"/>
    </source>
</evidence>
<evidence type="ECO:0000256" key="5">
    <source>
        <dbReference type="ARBA" id="ARBA00022670"/>
    </source>
</evidence>
<evidence type="ECO:0000256" key="7">
    <source>
        <dbReference type="ARBA" id="ARBA00022801"/>
    </source>
</evidence>
<feature type="transmembrane region" description="Helical" evidence="11">
    <location>
        <begin position="203"/>
        <end position="224"/>
    </location>
</feature>
<evidence type="ECO:0000313" key="13">
    <source>
        <dbReference type="EMBL" id="CAF3319259.1"/>
    </source>
</evidence>
<dbReference type="EMBL" id="CAJNYV010000008">
    <property type="protein sequence ID" value="CAF3319259.1"/>
    <property type="molecule type" value="Genomic_DNA"/>
</dbReference>
<protein>
    <recommendedName>
        <fullName evidence="4">rhomboid protease</fullName>
        <ecNumber evidence="4">3.4.21.105</ecNumber>
    </recommendedName>
</protein>
<keyword evidence="5 11" id="KW-0645">Protease</keyword>
<evidence type="ECO:0000256" key="2">
    <source>
        <dbReference type="ARBA" id="ARBA00004141"/>
    </source>
</evidence>
<comment type="subcellular location">
    <subcellularLocation>
        <location evidence="2 11">Membrane</location>
        <topology evidence="2 11">Multi-pass membrane protein</topology>
    </subcellularLocation>
</comment>
<dbReference type="InterPro" id="IPR002610">
    <property type="entry name" value="Peptidase_S54_rhomboid-like"/>
</dbReference>
<evidence type="ECO:0000256" key="3">
    <source>
        <dbReference type="ARBA" id="ARBA00009045"/>
    </source>
</evidence>
<dbReference type="EMBL" id="CAJOBS010002261">
    <property type="protein sequence ID" value="CAF4802767.1"/>
    <property type="molecule type" value="Genomic_DNA"/>
</dbReference>
<feature type="transmembrane region" description="Helical" evidence="11">
    <location>
        <begin position="269"/>
        <end position="290"/>
    </location>
</feature>
<evidence type="ECO:0000313" key="14">
    <source>
        <dbReference type="EMBL" id="CAF4802767.1"/>
    </source>
</evidence>
<evidence type="ECO:0000259" key="12">
    <source>
        <dbReference type="Pfam" id="PF01694"/>
    </source>
</evidence>
<sequence length="328" mass="37137">MLTFNKTIWAKIKDSFRLPPNQIVSLVDTSHLDSPVLLEKHNLADDTLVKIDPQKDTIHIKTLSLEPHFPIFTMTIGMFNIFMLIALYIAEEGTVITSETWIKMGCKYVPCMKPLYSKTEQEIFNIKLKSQCQSFLFPYQFFRFFTPIFLHGDITHLLSNLIYQVLAGTLLEGKYGKITLGISYILFGFSANIMSSLCNPKTISVGASGAVYGLLFLCIIDNTLRLFTITNIHDKIIQFFIMLLVIPYFILSLFFYVDSTGHADHAAHIGGAVMGTLVAMYLCNMPGFVTTRISNGEKQIRLLALISIIGYFVITLLIFYLFIPVHLK</sequence>
<dbReference type="Proteomes" id="UP000663865">
    <property type="component" value="Unassembled WGS sequence"/>
</dbReference>
<dbReference type="GO" id="GO:0016020">
    <property type="term" value="C:membrane"/>
    <property type="evidence" value="ECO:0007669"/>
    <property type="project" value="UniProtKB-SubCell"/>
</dbReference>
<comment type="function">
    <text evidence="11">Serine protease involved in intramembrane proteolysis.</text>
</comment>
<organism evidence="13 15">
    <name type="scientific">Rotaria socialis</name>
    <dbReference type="NCBI Taxonomy" id="392032"/>
    <lineage>
        <taxon>Eukaryota</taxon>
        <taxon>Metazoa</taxon>
        <taxon>Spiralia</taxon>
        <taxon>Gnathifera</taxon>
        <taxon>Rotifera</taxon>
        <taxon>Eurotatoria</taxon>
        <taxon>Bdelloidea</taxon>
        <taxon>Philodinida</taxon>
        <taxon>Philodinidae</taxon>
        <taxon>Rotaria</taxon>
    </lineage>
</organism>
<reference evidence="13" key="1">
    <citation type="submission" date="2021-02" db="EMBL/GenBank/DDBJ databases">
        <authorList>
            <person name="Nowell W R."/>
        </authorList>
    </citation>
    <scope>NUCLEOTIDE SEQUENCE</scope>
</reference>
<dbReference type="PANTHER" id="PTHR22936">
    <property type="entry name" value="RHOMBOID-RELATED"/>
    <property type="match status" value="1"/>
</dbReference>
<feature type="transmembrane region" description="Helical" evidence="11">
    <location>
        <begin position="178"/>
        <end position="197"/>
    </location>
</feature>
<evidence type="ECO:0000256" key="1">
    <source>
        <dbReference type="ARBA" id="ARBA00000156"/>
    </source>
</evidence>
<dbReference type="GO" id="GO:0006508">
    <property type="term" value="P:proteolysis"/>
    <property type="evidence" value="ECO:0007669"/>
    <property type="project" value="UniProtKB-KW"/>
</dbReference>
<dbReference type="Proteomes" id="UP000663838">
    <property type="component" value="Unassembled WGS sequence"/>
</dbReference>
<dbReference type="InterPro" id="IPR022764">
    <property type="entry name" value="Peptidase_S54_rhomboid_dom"/>
</dbReference>
<dbReference type="Gene3D" id="1.20.1540.10">
    <property type="entry name" value="Rhomboid-like"/>
    <property type="match status" value="1"/>
</dbReference>
<dbReference type="SUPFAM" id="SSF144091">
    <property type="entry name" value="Rhomboid-like"/>
    <property type="match status" value="1"/>
</dbReference>
<keyword evidence="10 11" id="KW-0472">Membrane</keyword>
<comment type="catalytic activity">
    <reaction evidence="1 11">
        <text>Cleaves type-1 transmembrane domains using a catalytic dyad composed of serine and histidine that are contributed by different transmembrane domains.</text>
        <dbReference type="EC" id="3.4.21.105"/>
    </reaction>
</comment>
<comment type="caution">
    <text evidence="13">The sequence shown here is derived from an EMBL/GenBank/DDBJ whole genome shotgun (WGS) entry which is preliminary data.</text>
</comment>
<dbReference type="AlphaFoldDB" id="A0A817TMS5"/>
<keyword evidence="8 11" id="KW-0720">Serine protease</keyword>
<dbReference type="Pfam" id="PF01694">
    <property type="entry name" value="Rhomboid"/>
    <property type="match status" value="1"/>
</dbReference>
<keyword evidence="9 11" id="KW-1133">Transmembrane helix</keyword>
<dbReference type="GO" id="GO:0004252">
    <property type="term" value="F:serine-type endopeptidase activity"/>
    <property type="evidence" value="ECO:0007669"/>
    <property type="project" value="InterPro"/>
</dbReference>
<feature type="domain" description="Peptidase S54 rhomboid" evidence="12">
    <location>
        <begin position="140"/>
        <end position="284"/>
    </location>
</feature>
<gene>
    <name evidence="13" type="ORF">KIK155_LOCUS317</name>
    <name evidence="14" type="ORF">TOA249_LOCUS23467</name>
</gene>
<evidence type="ECO:0000256" key="10">
    <source>
        <dbReference type="ARBA" id="ARBA00023136"/>
    </source>
</evidence>
<keyword evidence="6 11" id="KW-0812">Transmembrane</keyword>
<evidence type="ECO:0000313" key="15">
    <source>
        <dbReference type="Proteomes" id="UP000663865"/>
    </source>
</evidence>
<evidence type="ECO:0000256" key="8">
    <source>
        <dbReference type="ARBA" id="ARBA00022825"/>
    </source>
</evidence>
<feature type="transmembrane region" description="Helical" evidence="11">
    <location>
        <begin position="69"/>
        <end position="90"/>
    </location>
</feature>
<comment type="similarity">
    <text evidence="3 11">Belongs to the peptidase S54 family.</text>
</comment>
<keyword evidence="7 11" id="KW-0378">Hydrolase</keyword>
<proteinExistence type="inferred from homology"/>